<name>A0A2S7KNC9_9FLAO</name>
<dbReference type="EMBL" id="MQUB01000001">
    <property type="protein sequence ID" value="PQB04127.1"/>
    <property type="molecule type" value="Genomic_DNA"/>
</dbReference>
<sequence length="391" mass="44644">MKNIFPFDQLSSSDLIIDAIYKGGSKGNAGDDPISKILKCGNQAGFRYTGTAKLMNFNYIVLYSSMDDPDWPDMLDLRSGLFIYYGDNKKPGHELHDTSRKGNLILKHYFGLLTSNDYTSIPPFFVFTKAGKSRDVVFRGLAVPGAQNLEITDNLVAIWKSQKGERFQNYKAIFTILDIPIITREWIDDLNQGNTFTKNTPLPYLNWANKNRYLPLISERSIEYRTREEQLPKSKQDLDSLHMIYDFFEDPYEFEKCAREIVVLMDSNILSIDLTRPWADGGRDALGKYNIGLGSNSIEVDFAVEAKRYSLENSVGVKEASRLISRIRHRQFGILVTTSFVSKQAYKEVTDDGQPIIIISGIDIINILKMRGINSKEKLKNWLLNISKQDR</sequence>
<feature type="domain" description="Restriction endonuclease AspBHI N-terminal" evidence="2">
    <location>
        <begin position="27"/>
        <end position="211"/>
    </location>
</feature>
<evidence type="ECO:0000259" key="1">
    <source>
        <dbReference type="Pfam" id="PF04471"/>
    </source>
</evidence>
<dbReference type="AlphaFoldDB" id="A0A2S7KNC9"/>
<reference evidence="3 4" key="1">
    <citation type="submission" date="2016-11" db="EMBL/GenBank/DDBJ databases">
        <title>Trade-off between light-utilization and light-protection in marine flavobacteria.</title>
        <authorList>
            <person name="Kumagai Y."/>
        </authorList>
    </citation>
    <scope>NUCLEOTIDE SEQUENCE [LARGE SCALE GENOMIC DNA]</scope>
    <source>
        <strain evidence="3 4">NBRC 107741</strain>
    </source>
</reference>
<protein>
    <recommendedName>
        <fullName evidence="5">Restriction endonuclease</fullName>
    </recommendedName>
</protein>
<dbReference type="Gene3D" id="2.30.280.20">
    <property type="match status" value="1"/>
</dbReference>
<evidence type="ECO:0000259" key="2">
    <source>
        <dbReference type="Pfam" id="PF18062"/>
    </source>
</evidence>
<dbReference type="Gene3D" id="3.40.1350.10">
    <property type="match status" value="1"/>
</dbReference>
<accession>A0A2S7KNC9</accession>
<dbReference type="GO" id="GO:0003677">
    <property type="term" value="F:DNA binding"/>
    <property type="evidence" value="ECO:0007669"/>
    <property type="project" value="InterPro"/>
</dbReference>
<dbReference type="OrthoDB" id="3010308at2"/>
<keyword evidence="4" id="KW-1185">Reference proteome</keyword>
<dbReference type="RefSeq" id="WP_104812051.1">
    <property type="nucleotide sequence ID" value="NZ_MQUB01000001.1"/>
</dbReference>
<dbReference type="GO" id="GO:0009307">
    <property type="term" value="P:DNA restriction-modification system"/>
    <property type="evidence" value="ECO:0007669"/>
    <property type="project" value="InterPro"/>
</dbReference>
<dbReference type="Pfam" id="PF18062">
    <property type="entry name" value="RE_AspBHI_N"/>
    <property type="match status" value="1"/>
</dbReference>
<dbReference type="InterPro" id="IPR007560">
    <property type="entry name" value="Restrct_endonuc_IV_Mrr"/>
</dbReference>
<feature type="domain" description="Restriction endonuclease type IV Mrr" evidence="1">
    <location>
        <begin position="250"/>
        <end position="367"/>
    </location>
</feature>
<dbReference type="InterPro" id="IPR011856">
    <property type="entry name" value="tRNA_endonuc-like_dom_sf"/>
</dbReference>
<comment type="caution">
    <text evidence="3">The sequence shown here is derived from an EMBL/GenBank/DDBJ whole genome shotgun (WGS) entry which is preliminary data.</text>
</comment>
<gene>
    <name evidence="3" type="ORF">BST85_03825</name>
</gene>
<evidence type="ECO:0008006" key="5">
    <source>
        <dbReference type="Google" id="ProtNLM"/>
    </source>
</evidence>
<dbReference type="InterPro" id="IPR041409">
    <property type="entry name" value="RE_AspBHI_N"/>
</dbReference>
<dbReference type="Pfam" id="PF04471">
    <property type="entry name" value="Mrr_cat"/>
    <property type="match status" value="1"/>
</dbReference>
<organism evidence="3 4">
    <name type="scientific">Aureitalea marina</name>
    <dbReference type="NCBI Taxonomy" id="930804"/>
    <lineage>
        <taxon>Bacteria</taxon>
        <taxon>Pseudomonadati</taxon>
        <taxon>Bacteroidota</taxon>
        <taxon>Flavobacteriia</taxon>
        <taxon>Flavobacteriales</taxon>
        <taxon>Flavobacteriaceae</taxon>
        <taxon>Aureitalea</taxon>
    </lineage>
</organism>
<proteinExistence type="predicted"/>
<dbReference type="GO" id="GO:0004519">
    <property type="term" value="F:endonuclease activity"/>
    <property type="evidence" value="ECO:0007669"/>
    <property type="project" value="InterPro"/>
</dbReference>
<evidence type="ECO:0000313" key="3">
    <source>
        <dbReference type="EMBL" id="PQB04127.1"/>
    </source>
</evidence>
<evidence type="ECO:0000313" key="4">
    <source>
        <dbReference type="Proteomes" id="UP000239800"/>
    </source>
</evidence>
<dbReference type="Proteomes" id="UP000239800">
    <property type="component" value="Unassembled WGS sequence"/>
</dbReference>